<dbReference type="AlphaFoldDB" id="A0A7U2ID08"/>
<proteinExistence type="predicted"/>
<gene>
    <name evidence="1" type="ORF">JI435_424540</name>
</gene>
<organism evidence="1 2">
    <name type="scientific">Phaeosphaeria nodorum (strain SN15 / ATCC MYA-4574 / FGSC 10173)</name>
    <name type="common">Glume blotch fungus</name>
    <name type="synonym">Parastagonospora nodorum</name>
    <dbReference type="NCBI Taxonomy" id="321614"/>
    <lineage>
        <taxon>Eukaryota</taxon>
        <taxon>Fungi</taxon>
        <taxon>Dikarya</taxon>
        <taxon>Ascomycota</taxon>
        <taxon>Pezizomycotina</taxon>
        <taxon>Dothideomycetes</taxon>
        <taxon>Pleosporomycetidae</taxon>
        <taxon>Pleosporales</taxon>
        <taxon>Pleosporineae</taxon>
        <taxon>Phaeosphaeriaceae</taxon>
        <taxon>Parastagonospora</taxon>
    </lineage>
</organism>
<dbReference type="Proteomes" id="UP000663193">
    <property type="component" value="Chromosome 22"/>
</dbReference>
<dbReference type="VEuPathDB" id="FungiDB:JI435_424540"/>
<evidence type="ECO:0000313" key="1">
    <source>
        <dbReference type="EMBL" id="QRD07540.1"/>
    </source>
</evidence>
<name>A0A7U2ID08_PHANO</name>
<reference evidence="2" key="1">
    <citation type="journal article" date="2021" name="BMC Genomics">
        <title>Chromosome-level genome assembly and manually-curated proteome of model necrotroph Parastagonospora nodorum Sn15 reveals a genome-wide trove of candidate effector homologs, and redundancy of virulence-related functions within an accessory chromosome.</title>
        <authorList>
            <person name="Bertazzoni S."/>
            <person name="Jones D.A.B."/>
            <person name="Phan H.T."/>
            <person name="Tan K.-C."/>
            <person name="Hane J.K."/>
        </authorList>
    </citation>
    <scope>NUCLEOTIDE SEQUENCE [LARGE SCALE GENOMIC DNA]</scope>
    <source>
        <strain evidence="2">SN15 / ATCC MYA-4574 / FGSC 10173)</strain>
    </source>
</reference>
<dbReference type="EMBL" id="CP069044">
    <property type="protein sequence ID" value="QRD07540.1"/>
    <property type="molecule type" value="Genomic_DNA"/>
</dbReference>
<sequence length="142" mass="16579">MYRNKTNVVQHRGAIYALPASIAKCRLRGEMFGVHLFLRPSKEISRARFETTPVPLPRQNHATGYETSLERISVTDFKLLCRAFSKSLSAFLRSPWRAIYSTRRYRTILRLRHTEPVNEPYFWILTAQPGPKVWDPRDEACV</sequence>
<accession>A0A7U2ID08</accession>
<evidence type="ECO:0000313" key="2">
    <source>
        <dbReference type="Proteomes" id="UP000663193"/>
    </source>
</evidence>
<protein>
    <submittedName>
        <fullName evidence="1">Uncharacterized protein</fullName>
    </submittedName>
</protein>
<keyword evidence="2" id="KW-1185">Reference proteome</keyword>